<evidence type="ECO:0000313" key="3">
    <source>
        <dbReference type="Proteomes" id="UP000306477"/>
    </source>
</evidence>
<dbReference type="Gene3D" id="3.10.180.10">
    <property type="entry name" value="2,3-Dihydroxybiphenyl 1,2-Dioxygenase, domain 1"/>
    <property type="match status" value="1"/>
</dbReference>
<keyword evidence="3" id="KW-1185">Reference proteome</keyword>
<gene>
    <name evidence="2" type="ORF">E1I69_18490</name>
</gene>
<accession>A0A4S3PLX4</accession>
<dbReference type="InterPro" id="IPR029068">
    <property type="entry name" value="Glyas_Bleomycin-R_OHBP_Dase"/>
</dbReference>
<dbReference type="Proteomes" id="UP000306477">
    <property type="component" value="Unassembled WGS sequence"/>
</dbReference>
<dbReference type="EMBL" id="SLUB01000045">
    <property type="protein sequence ID" value="THE10511.1"/>
    <property type="molecule type" value="Genomic_DNA"/>
</dbReference>
<protein>
    <submittedName>
        <fullName evidence="2">VOC family protein</fullName>
    </submittedName>
</protein>
<dbReference type="CDD" id="cd06587">
    <property type="entry name" value="VOC"/>
    <property type="match status" value="1"/>
</dbReference>
<feature type="domain" description="Glyoxalase/fosfomycin resistance/dioxygenase" evidence="1">
    <location>
        <begin position="9"/>
        <end position="85"/>
    </location>
</feature>
<dbReference type="AlphaFoldDB" id="A0A4S3PLX4"/>
<dbReference type="InterPro" id="IPR004360">
    <property type="entry name" value="Glyas_Fos-R_dOase_dom"/>
</dbReference>
<dbReference type="OrthoDB" id="6874672at2"/>
<organism evidence="2 3">
    <name type="scientific">Bacillus timonensis</name>
    <dbReference type="NCBI Taxonomy" id="1033734"/>
    <lineage>
        <taxon>Bacteria</taxon>
        <taxon>Bacillati</taxon>
        <taxon>Bacillota</taxon>
        <taxon>Bacilli</taxon>
        <taxon>Bacillales</taxon>
        <taxon>Bacillaceae</taxon>
        <taxon>Bacillus</taxon>
    </lineage>
</organism>
<name>A0A4S3PLX4_9BACI</name>
<dbReference type="SUPFAM" id="SSF54593">
    <property type="entry name" value="Glyoxalase/Bleomycin resistance protein/Dihydroxybiphenyl dioxygenase"/>
    <property type="match status" value="1"/>
</dbReference>
<comment type="caution">
    <text evidence="2">The sequence shown here is derived from an EMBL/GenBank/DDBJ whole genome shotgun (WGS) entry which is preliminary data.</text>
</comment>
<evidence type="ECO:0000313" key="2">
    <source>
        <dbReference type="EMBL" id="THE10511.1"/>
    </source>
</evidence>
<sequence length="129" mass="14895">MGYQKKSYIEHTAFCVKDIHWHIRFFREALGMEVVNMEGSETNPNQVWLQGGLQIISNPRYEKSEGQLLHIAITTENLETALQEVYSWCVTELPKGRNWVQLPEGLVLELIQAKNNSVTKLLDIDVSYM</sequence>
<reference evidence="2 3" key="1">
    <citation type="journal article" date="2019" name="Indoor Air">
        <title>Impacts of indoor surface finishes on bacterial viability.</title>
        <authorList>
            <person name="Hu J."/>
            <person name="Maamar S.B."/>
            <person name="Glawe A.J."/>
            <person name="Gottel N."/>
            <person name="Gilbert J.A."/>
            <person name="Hartmann E.M."/>
        </authorList>
    </citation>
    <scope>NUCLEOTIDE SEQUENCE [LARGE SCALE GENOMIC DNA]</scope>
    <source>
        <strain evidence="2 3">AF060A6</strain>
    </source>
</reference>
<dbReference type="Pfam" id="PF00903">
    <property type="entry name" value="Glyoxalase"/>
    <property type="match status" value="1"/>
</dbReference>
<proteinExistence type="predicted"/>
<evidence type="ECO:0000259" key="1">
    <source>
        <dbReference type="Pfam" id="PF00903"/>
    </source>
</evidence>